<dbReference type="GeneID" id="70192690"/>
<name>A0A9P8YG12_9PEZI</name>
<dbReference type="AlphaFoldDB" id="A0A9P8YG12"/>
<protein>
    <submittedName>
        <fullName evidence="1">Uncharacterized protein</fullName>
    </submittedName>
</protein>
<accession>A0A9P8YG12</accession>
<keyword evidence="2" id="KW-1185">Reference proteome</keyword>
<dbReference type="EMBL" id="JAGTJQ010000002">
    <property type="protein sequence ID" value="KAH7037314.1"/>
    <property type="molecule type" value="Genomic_DNA"/>
</dbReference>
<sequence length="150" mass="16460">MRRLVVVGCICQLCRFSSRSGSLGARESLNDDASHWCLSTTEEKRGADSFRHSTFTAYEETKTTPPRPPTLIASNTRIWETHACRGGICHRGSGSDVHATQIHSRGQSPCDTRSTVMRLAQKRSVYRCPGSSIDEARVPLLAVASAAPVW</sequence>
<proteinExistence type="predicted"/>
<dbReference type="Proteomes" id="UP000756346">
    <property type="component" value="Unassembled WGS sequence"/>
</dbReference>
<comment type="caution">
    <text evidence="1">The sequence shown here is derived from an EMBL/GenBank/DDBJ whole genome shotgun (WGS) entry which is preliminary data.</text>
</comment>
<evidence type="ECO:0000313" key="1">
    <source>
        <dbReference type="EMBL" id="KAH7037314.1"/>
    </source>
</evidence>
<organism evidence="1 2">
    <name type="scientific">Microdochium trichocladiopsis</name>
    <dbReference type="NCBI Taxonomy" id="1682393"/>
    <lineage>
        <taxon>Eukaryota</taxon>
        <taxon>Fungi</taxon>
        <taxon>Dikarya</taxon>
        <taxon>Ascomycota</taxon>
        <taxon>Pezizomycotina</taxon>
        <taxon>Sordariomycetes</taxon>
        <taxon>Xylariomycetidae</taxon>
        <taxon>Xylariales</taxon>
        <taxon>Microdochiaceae</taxon>
        <taxon>Microdochium</taxon>
    </lineage>
</organism>
<gene>
    <name evidence="1" type="ORF">B0I36DRAFT_64365</name>
</gene>
<reference evidence="1" key="1">
    <citation type="journal article" date="2021" name="Nat. Commun.">
        <title>Genetic determinants of endophytism in the Arabidopsis root mycobiome.</title>
        <authorList>
            <person name="Mesny F."/>
            <person name="Miyauchi S."/>
            <person name="Thiergart T."/>
            <person name="Pickel B."/>
            <person name="Atanasova L."/>
            <person name="Karlsson M."/>
            <person name="Huettel B."/>
            <person name="Barry K.W."/>
            <person name="Haridas S."/>
            <person name="Chen C."/>
            <person name="Bauer D."/>
            <person name="Andreopoulos W."/>
            <person name="Pangilinan J."/>
            <person name="LaButti K."/>
            <person name="Riley R."/>
            <person name="Lipzen A."/>
            <person name="Clum A."/>
            <person name="Drula E."/>
            <person name="Henrissat B."/>
            <person name="Kohler A."/>
            <person name="Grigoriev I.V."/>
            <person name="Martin F.M."/>
            <person name="Hacquard S."/>
        </authorList>
    </citation>
    <scope>NUCLEOTIDE SEQUENCE</scope>
    <source>
        <strain evidence="1">MPI-CAGE-CH-0230</strain>
    </source>
</reference>
<evidence type="ECO:0000313" key="2">
    <source>
        <dbReference type="Proteomes" id="UP000756346"/>
    </source>
</evidence>
<dbReference type="RefSeq" id="XP_046016435.1">
    <property type="nucleotide sequence ID" value="XM_046163144.1"/>
</dbReference>